<organism evidence="7 8">
    <name type="scientific">Paenibacillus jilunlii</name>
    <dbReference type="NCBI Taxonomy" id="682956"/>
    <lineage>
        <taxon>Bacteria</taxon>
        <taxon>Bacillati</taxon>
        <taxon>Bacillota</taxon>
        <taxon>Bacilli</taxon>
        <taxon>Bacillales</taxon>
        <taxon>Paenibacillaceae</taxon>
        <taxon>Paenibacillus</taxon>
    </lineage>
</organism>
<sequence length="247" mass="28089">MLKMPETIKSMENLLSMLDSLMREPAPFWNQFYGDRTKEIPFFADKPDENLVSYLDSGRFQGGRMLELGCGPGRNAIYAALHGFDVDAVDLSEEAITWANERAAEKNATVNFTCGSVFELSPQSGYDLVYDAGCLHHLWPHRRIGYIEMIHHALKDGGYFGLTCFAPGFTEMGGAMEISDWDVYRDRSMHGGQAYSQEKLREIFGGYFELVEIRMMKECTVKDPVFGVPFLWTSLWRKHTEGHKVAD</sequence>
<dbReference type="PANTHER" id="PTHR43667">
    <property type="entry name" value="CYCLOPROPANE-FATTY-ACYL-PHOSPHOLIPID SYNTHASE"/>
    <property type="match status" value="1"/>
</dbReference>
<evidence type="ECO:0000256" key="1">
    <source>
        <dbReference type="ARBA" id="ARBA00010815"/>
    </source>
</evidence>
<keyword evidence="4" id="KW-0949">S-adenosyl-L-methionine</keyword>
<keyword evidence="3" id="KW-0808">Transferase</keyword>
<reference evidence="7 8" key="1">
    <citation type="submission" date="2015-08" db="EMBL/GenBank/DDBJ databases">
        <title>Genome of Paenibacillus jilunlii.</title>
        <authorList>
            <person name="Sant'Anna F.H."/>
            <person name="Ambrosini A."/>
            <person name="Souza R."/>
            <person name="Bach E."/>
            <person name="Fernandes G."/>
            <person name="Balsanelli E."/>
            <person name="Baura V.A."/>
            <person name="Pedrosa F.O."/>
            <person name="Souza E.M."/>
            <person name="Passaglia L."/>
        </authorList>
    </citation>
    <scope>NUCLEOTIDE SEQUENCE [LARGE SCALE GENOMIC DNA]</scope>
    <source>
        <strain evidence="7 8">DSM 23019</strain>
    </source>
</reference>
<dbReference type="RefSeq" id="WP_062523759.1">
    <property type="nucleotide sequence ID" value="NZ_CP048429.1"/>
</dbReference>
<dbReference type="CDD" id="cd02440">
    <property type="entry name" value="AdoMet_MTases"/>
    <property type="match status" value="1"/>
</dbReference>
<keyword evidence="8" id="KW-1185">Reference proteome</keyword>
<evidence type="ECO:0000256" key="3">
    <source>
        <dbReference type="ARBA" id="ARBA00022679"/>
    </source>
</evidence>
<gene>
    <name evidence="7" type="ORF">AML91_15160</name>
</gene>
<accession>A0ABR5SUC0</accession>
<name>A0ABR5SUC0_9BACL</name>
<proteinExistence type="inferred from homology"/>
<dbReference type="SUPFAM" id="SSF53335">
    <property type="entry name" value="S-adenosyl-L-methionine-dependent methyltransferases"/>
    <property type="match status" value="1"/>
</dbReference>
<comment type="similarity">
    <text evidence="1">Belongs to the CFA/CMAS family.</text>
</comment>
<dbReference type="Gene3D" id="3.40.50.150">
    <property type="entry name" value="Vaccinia Virus protein VP39"/>
    <property type="match status" value="1"/>
</dbReference>
<keyword evidence="5" id="KW-0443">Lipid metabolism</keyword>
<keyword evidence="2 7" id="KW-0489">Methyltransferase</keyword>
<feature type="domain" description="Methyltransferase" evidence="6">
    <location>
        <begin position="66"/>
        <end position="158"/>
    </location>
</feature>
<dbReference type="GO" id="GO:0008168">
    <property type="term" value="F:methyltransferase activity"/>
    <property type="evidence" value="ECO:0007669"/>
    <property type="project" value="UniProtKB-KW"/>
</dbReference>
<evidence type="ECO:0000313" key="7">
    <source>
        <dbReference type="EMBL" id="KWX74538.1"/>
    </source>
</evidence>
<dbReference type="InterPro" id="IPR050723">
    <property type="entry name" value="CFA/CMAS"/>
</dbReference>
<dbReference type="Pfam" id="PF13649">
    <property type="entry name" value="Methyltransf_25"/>
    <property type="match status" value="1"/>
</dbReference>
<dbReference type="GO" id="GO:0032259">
    <property type="term" value="P:methylation"/>
    <property type="evidence" value="ECO:0007669"/>
    <property type="project" value="UniProtKB-KW"/>
</dbReference>
<protein>
    <submittedName>
        <fullName evidence="7">Methyltransferase</fullName>
    </submittedName>
</protein>
<dbReference type="Proteomes" id="UP000070252">
    <property type="component" value="Unassembled WGS sequence"/>
</dbReference>
<dbReference type="PANTHER" id="PTHR43667:SF1">
    <property type="entry name" value="CYCLOPROPANE-FATTY-ACYL-PHOSPHOLIPID SYNTHASE"/>
    <property type="match status" value="1"/>
</dbReference>
<evidence type="ECO:0000313" key="8">
    <source>
        <dbReference type="Proteomes" id="UP000070252"/>
    </source>
</evidence>
<evidence type="ECO:0000256" key="4">
    <source>
        <dbReference type="ARBA" id="ARBA00022691"/>
    </source>
</evidence>
<dbReference type="EMBL" id="LIPY01000114">
    <property type="protein sequence ID" value="KWX74538.1"/>
    <property type="molecule type" value="Genomic_DNA"/>
</dbReference>
<evidence type="ECO:0000256" key="5">
    <source>
        <dbReference type="ARBA" id="ARBA00023098"/>
    </source>
</evidence>
<comment type="caution">
    <text evidence="7">The sequence shown here is derived from an EMBL/GenBank/DDBJ whole genome shotgun (WGS) entry which is preliminary data.</text>
</comment>
<dbReference type="InterPro" id="IPR041698">
    <property type="entry name" value="Methyltransf_25"/>
</dbReference>
<dbReference type="InterPro" id="IPR029063">
    <property type="entry name" value="SAM-dependent_MTases_sf"/>
</dbReference>
<evidence type="ECO:0000259" key="6">
    <source>
        <dbReference type="Pfam" id="PF13649"/>
    </source>
</evidence>
<evidence type="ECO:0000256" key="2">
    <source>
        <dbReference type="ARBA" id="ARBA00022603"/>
    </source>
</evidence>